<evidence type="ECO:0000313" key="2">
    <source>
        <dbReference type="EMBL" id="MCD1654956.1"/>
    </source>
</evidence>
<accession>A0AAE3JJ42</accession>
<dbReference type="EMBL" id="JAINWA010000003">
    <property type="protein sequence ID" value="MCD1654956.1"/>
    <property type="molecule type" value="Genomic_DNA"/>
</dbReference>
<keyword evidence="3" id="KW-1185">Reference proteome</keyword>
<dbReference type="Proteomes" id="UP001198163">
    <property type="component" value="Unassembled WGS sequence"/>
</dbReference>
<dbReference type="InterPro" id="IPR007407">
    <property type="entry name" value="DUF459"/>
</dbReference>
<dbReference type="SUPFAM" id="SSF52266">
    <property type="entry name" value="SGNH hydrolase"/>
    <property type="match status" value="1"/>
</dbReference>
<dbReference type="Pfam" id="PF04311">
    <property type="entry name" value="DUF459"/>
    <property type="match status" value="1"/>
</dbReference>
<gene>
    <name evidence="2" type="ORF">K7J14_09620</name>
</gene>
<feature type="compositionally biased region" description="Polar residues" evidence="1">
    <location>
        <begin position="133"/>
        <end position="159"/>
    </location>
</feature>
<dbReference type="Gene3D" id="3.40.50.1110">
    <property type="entry name" value="SGNH hydrolase"/>
    <property type="match status" value="1"/>
</dbReference>
<evidence type="ECO:0000313" key="3">
    <source>
        <dbReference type="Proteomes" id="UP001198163"/>
    </source>
</evidence>
<dbReference type="InterPro" id="IPR036514">
    <property type="entry name" value="SGNH_hydro_sf"/>
</dbReference>
<dbReference type="RefSeq" id="WP_230755649.1">
    <property type="nucleotide sequence ID" value="NZ_JAINWA010000003.1"/>
</dbReference>
<reference evidence="2" key="1">
    <citation type="submission" date="2021-08" db="EMBL/GenBank/DDBJ databases">
        <title>Comparative analyses of Brucepasteria parasyntrophica and Teretinema zuelzerae.</title>
        <authorList>
            <person name="Song Y."/>
            <person name="Brune A."/>
        </authorList>
    </citation>
    <scope>NUCLEOTIDE SEQUENCE</scope>
    <source>
        <strain evidence="2">DSM 1903</strain>
    </source>
</reference>
<dbReference type="AlphaFoldDB" id="A0AAE3JJ42"/>
<organism evidence="2 3">
    <name type="scientific">Teretinema zuelzerae</name>
    <dbReference type="NCBI Taxonomy" id="156"/>
    <lineage>
        <taxon>Bacteria</taxon>
        <taxon>Pseudomonadati</taxon>
        <taxon>Spirochaetota</taxon>
        <taxon>Spirochaetia</taxon>
        <taxon>Spirochaetales</taxon>
        <taxon>Treponemataceae</taxon>
        <taxon>Teretinema</taxon>
    </lineage>
</organism>
<protein>
    <submittedName>
        <fullName evidence="2">DUF459 domain-containing protein</fullName>
    </submittedName>
</protein>
<evidence type="ECO:0000256" key="1">
    <source>
        <dbReference type="SAM" id="MobiDB-lite"/>
    </source>
</evidence>
<sequence>MRIIAPSDGFYSVNKTLLFALLTAVFASLFCAKDLWIPASRISDLHVRAVLLSLTDLISHHAGKTTLDCAVPLVRSAYLKTAGLENHPSWDSRYFNRRQPAESLPSSSAASIETNASSSFSPDVLSPPARQGELSSPETVLQSPAEQSSSGSLPISNAENPPASPVERSKSFVHSSQNPLSVFMFGDSQVFSLGSGLSRLAGKDSPVDVEFLAIHSSGIIRGDYYNWKSKLADTLSSSPRDAVIMMLGMNDWQNFWNDEGRVMVKGTEEWNEAYRKKCRDLIDVALLYGSRLYWIEMPLVKSQAYAQNLAAVDRVQAEVASEYSPDLVTRVSLREFLGKNEIPYTDSVDFKGKIIRIMSEDGSHFTVEGGQLAMSPLFKRLSADFAFSELPVAHLPE</sequence>
<comment type="caution">
    <text evidence="2">The sequence shown here is derived from an EMBL/GenBank/DDBJ whole genome shotgun (WGS) entry which is preliminary data.</text>
</comment>
<feature type="region of interest" description="Disordered" evidence="1">
    <location>
        <begin position="117"/>
        <end position="171"/>
    </location>
</feature>
<dbReference type="GO" id="GO:0016788">
    <property type="term" value="F:hydrolase activity, acting on ester bonds"/>
    <property type="evidence" value="ECO:0007669"/>
    <property type="project" value="UniProtKB-ARBA"/>
</dbReference>
<proteinExistence type="predicted"/>
<name>A0AAE3JJ42_9SPIR</name>